<evidence type="ECO:0000256" key="5">
    <source>
        <dbReference type="ARBA" id="ARBA00022723"/>
    </source>
</evidence>
<evidence type="ECO:0000256" key="2">
    <source>
        <dbReference type="ARBA" id="ARBA00016165"/>
    </source>
</evidence>
<keyword evidence="3 9" id="KW-0349">Heme</keyword>
<dbReference type="Proteomes" id="UP000618591">
    <property type="component" value="Unassembled WGS sequence"/>
</dbReference>
<evidence type="ECO:0000313" key="12">
    <source>
        <dbReference type="EMBL" id="GGA40765.1"/>
    </source>
</evidence>
<dbReference type="InterPro" id="IPR002326">
    <property type="entry name" value="Cyt_c1"/>
</dbReference>
<keyword evidence="4 10" id="KW-0812">Transmembrane</keyword>
<dbReference type="Gene3D" id="1.20.5.100">
    <property type="entry name" value="Cytochrome c1, transmembrane anchor, C-terminal"/>
    <property type="match status" value="1"/>
</dbReference>
<sequence length="272" mass="29865">MVRAIAILIGAGFVAVLSWALFWSVEGLITEPPAATAVAEFHLHPKEVALASNGLLGTYDNRQLQRGLQVYKEVCSNCHSLKHVAFRDLTQIGYSAAQVKKFAADWGTKAKQFDPKSGDTTERPNTPADYFPTVYYPGQGNPPDLSLITKARHDGPAYVYSLLTGYGEPPAAMLKKYPDAKTPDGLYFNQYFATLNLAMPPPLAQDGQVTYLDGTKPTVKQMSADVSAFLAWAAEPNLPTRHGYGLAVLAFLAFFTLLTYGAYKNIWRDIKH</sequence>
<feature type="domain" description="Cytochrome c" evidence="11">
    <location>
        <begin position="62"/>
        <end position="196"/>
    </location>
</feature>
<comment type="subcellular location">
    <subcellularLocation>
        <location evidence="1">Membrane</location>
    </subcellularLocation>
</comment>
<dbReference type="PRINTS" id="PR00603">
    <property type="entry name" value="CYTOCHROMEC1"/>
</dbReference>
<dbReference type="PANTHER" id="PTHR10266:SF3">
    <property type="entry name" value="CYTOCHROME C1, HEME PROTEIN, MITOCHONDRIAL"/>
    <property type="match status" value="1"/>
</dbReference>
<keyword evidence="6 10" id="KW-1133">Transmembrane helix</keyword>
<evidence type="ECO:0000256" key="3">
    <source>
        <dbReference type="ARBA" id="ARBA00022617"/>
    </source>
</evidence>
<evidence type="ECO:0000256" key="4">
    <source>
        <dbReference type="ARBA" id="ARBA00022692"/>
    </source>
</evidence>
<evidence type="ECO:0000256" key="1">
    <source>
        <dbReference type="ARBA" id="ARBA00004370"/>
    </source>
</evidence>
<keyword evidence="7 9" id="KW-0408">Iron</keyword>
<dbReference type="InterPro" id="IPR036909">
    <property type="entry name" value="Cyt_c-like_dom_sf"/>
</dbReference>
<evidence type="ECO:0000256" key="8">
    <source>
        <dbReference type="ARBA" id="ARBA00023136"/>
    </source>
</evidence>
<dbReference type="PANTHER" id="PTHR10266">
    <property type="entry name" value="CYTOCHROME C1"/>
    <property type="match status" value="1"/>
</dbReference>
<dbReference type="Pfam" id="PF02167">
    <property type="entry name" value="Cytochrom_C1"/>
    <property type="match status" value="1"/>
</dbReference>
<keyword evidence="5 9" id="KW-0479">Metal-binding</keyword>
<accession>A0ABQ1GC06</accession>
<evidence type="ECO:0000256" key="7">
    <source>
        <dbReference type="ARBA" id="ARBA00023004"/>
    </source>
</evidence>
<protein>
    <recommendedName>
        <fullName evidence="2">Cytochrome c1</fullName>
    </recommendedName>
</protein>
<evidence type="ECO:0000256" key="6">
    <source>
        <dbReference type="ARBA" id="ARBA00022989"/>
    </source>
</evidence>
<feature type="transmembrane region" description="Helical" evidence="10">
    <location>
        <begin position="244"/>
        <end position="263"/>
    </location>
</feature>
<gene>
    <name evidence="12" type="ORF">GCM10011395_08760</name>
</gene>
<dbReference type="PROSITE" id="PS51007">
    <property type="entry name" value="CYTC"/>
    <property type="match status" value="1"/>
</dbReference>
<dbReference type="EMBL" id="BMDW01000004">
    <property type="protein sequence ID" value="GGA40765.1"/>
    <property type="molecule type" value="Genomic_DNA"/>
</dbReference>
<dbReference type="RefSeq" id="WP_188445651.1">
    <property type="nucleotide sequence ID" value="NZ_BMDW01000004.1"/>
</dbReference>
<keyword evidence="8 10" id="KW-0472">Membrane</keyword>
<evidence type="ECO:0000256" key="10">
    <source>
        <dbReference type="SAM" id="Phobius"/>
    </source>
</evidence>
<keyword evidence="13" id="KW-1185">Reference proteome</keyword>
<dbReference type="Gene3D" id="1.10.760.10">
    <property type="entry name" value="Cytochrome c-like domain"/>
    <property type="match status" value="1"/>
</dbReference>
<comment type="caution">
    <text evidence="12">The sequence shown here is derived from an EMBL/GenBank/DDBJ whole genome shotgun (WGS) entry which is preliminary data.</text>
</comment>
<evidence type="ECO:0000256" key="9">
    <source>
        <dbReference type="PROSITE-ProRule" id="PRU00433"/>
    </source>
</evidence>
<evidence type="ECO:0000313" key="13">
    <source>
        <dbReference type="Proteomes" id="UP000618591"/>
    </source>
</evidence>
<dbReference type="SUPFAM" id="SSF46626">
    <property type="entry name" value="Cytochrome c"/>
    <property type="match status" value="1"/>
</dbReference>
<organism evidence="12 13">
    <name type="scientific">Sphingomonas psychrolutea</name>
    <dbReference type="NCBI Taxonomy" id="1259676"/>
    <lineage>
        <taxon>Bacteria</taxon>
        <taxon>Pseudomonadati</taxon>
        <taxon>Pseudomonadota</taxon>
        <taxon>Alphaproteobacteria</taxon>
        <taxon>Sphingomonadales</taxon>
        <taxon>Sphingomonadaceae</taxon>
        <taxon>Sphingomonas</taxon>
    </lineage>
</organism>
<proteinExistence type="predicted"/>
<evidence type="ECO:0000259" key="11">
    <source>
        <dbReference type="PROSITE" id="PS51007"/>
    </source>
</evidence>
<reference evidence="13" key="1">
    <citation type="journal article" date="2019" name="Int. J. Syst. Evol. Microbiol.">
        <title>The Global Catalogue of Microorganisms (GCM) 10K type strain sequencing project: providing services to taxonomists for standard genome sequencing and annotation.</title>
        <authorList>
            <consortium name="The Broad Institute Genomics Platform"/>
            <consortium name="The Broad Institute Genome Sequencing Center for Infectious Disease"/>
            <person name="Wu L."/>
            <person name="Ma J."/>
        </authorList>
    </citation>
    <scope>NUCLEOTIDE SEQUENCE [LARGE SCALE GENOMIC DNA]</scope>
    <source>
        <strain evidence="13">CGMCC 1.10106</strain>
    </source>
</reference>
<name>A0ABQ1GC06_9SPHN</name>
<dbReference type="InterPro" id="IPR009056">
    <property type="entry name" value="Cyt_c-like_dom"/>
</dbReference>